<evidence type="ECO:0000259" key="5">
    <source>
        <dbReference type="PROSITE" id="PS50404"/>
    </source>
</evidence>
<dbReference type="InterPro" id="IPR010987">
    <property type="entry name" value="Glutathione-S-Trfase_C-like"/>
</dbReference>
<dbReference type="PROSITE" id="PS50405">
    <property type="entry name" value="GST_CTER"/>
    <property type="match status" value="1"/>
</dbReference>
<dbReference type="SFLD" id="SFLDG00363">
    <property type="entry name" value="AMPS_(cytGST):_Alpha-__Mu-__Pi"/>
    <property type="match status" value="1"/>
</dbReference>
<evidence type="ECO:0000313" key="7">
    <source>
        <dbReference type="EMBL" id="CAD5213719.1"/>
    </source>
</evidence>
<proteinExistence type="inferred from homology"/>
<reference evidence="7" key="1">
    <citation type="submission" date="2020-09" db="EMBL/GenBank/DDBJ databases">
        <authorList>
            <person name="Kikuchi T."/>
        </authorList>
    </citation>
    <scope>NUCLEOTIDE SEQUENCE</scope>
    <source>
        <strain evidence="7">SH1</strain>
    </source>
</reference>
<keyword evidence="8" id="KW-1185">Reference proteome</keyword>
<organism evidence="7 8">
    <name type="scientific">Bursaphelenchus okinawaensis</name>
    <dbReference type="NCBI Taxonomy" id="465554"/>
    <lineage>
        <taxon>Eukaryota</taxon>
        <taxon>Metazoa</taxon>
        <taxon>Ecdysozoa</taxon>
        <taxon>Nematoda</taxon>
        <taxon>Chromadorea</taxon>
        <taxon>Rhabditida</taxon>
        <taxon>Tylenchina</taxon>
        <taxon>Tylenchomorpha</taxon>
        <taxon>Aphelenchoidea</taxon>
        <taxon>Aphelenchoididae</taxon>
        <taxon>Bursaphelenchus</taxon>
    </lineage>
</organism>
<dbReference type="Pfam" id="PF14497">
    <property type="entry name" value="GST_C_3"/>
    <property type="match status" value="1"/>
</dbReference>
<feature type="domain" description="GST C-terminal" evidence="6">
    <location>
        <begin position="84"/>
        <end position="207"/>
    </location>
</feature>
<dbReference type="Gene3D" id="1.20.1050.10">
    <property type="match status" value="1"/>
</dbReference>
<evidence type="ECO:0000256" key="2">
    <source>
        <dbReference type="ARBA" id="ARBA00022679"/>
    </source>
</evidence>
<dbReference type="PANTHER" id="PTHR11571">
    <property type="entry name" value="GLUTATHIONE S-TRANSFERASE"/>
    <property type="match status" value="1"/>
</dbReference>
<dbReference type="InterPro" id="IPR050213">
    <property type="entry name" value="GST_superfamily"/>
</dbReference>
<evidence type="ECO:0000313" key="8">
    <source>
        <dbReference type="Proteomes" id="UP000614601"/>
    </source>
</evidence>
<dbReference type="SUPFAM" id="SSF52833">
    <property type="entry name" value="Thioredoxin-like"/>
    <property type="match status" value="1"/>
</dbReference>
<dbReference type="EMBL" id="CAJFCW020000003">
    <property type="protein sequence ID" value="CAG9101433.1"/>
    <property type="molecule type" value="Genomic_DNA"/>
</dbReference>
<dbReference type="InterPro" id="IPR036249">
    <property type="entry name" value="Thioredoxin-like_sf"/>
</dbReference>
<evidence type="ECO:0000256" key="1">
    <source>
        <dbReference type="ARBA" id="ARBA00012452"/>
    </source>
</evidence>
<dbReference type="Pfam" id="PF02798">
    <property type="entry name" value="GST_N"/>
    <property type="match status" value="1"/>
</dbReference>
<name>A0A811KFV5_9BILA</name>
<evidence type="ECO:0000256" key="3">
    <source>
        <dbReference type="ARBA" id="ARBA00038317"/>
    </source>
</evidence>
<dbReference type="CDD" id="cd03192">
    <property type="entry name" value="GST_C_Sigma_like"/>
    <property type="match status" value="1"/>
</dbReference>
<dbReference type="GO" id="GO:0004364">
    <property type="term" value="F:glutathione transferase activity"/>
    <property type="evidence" value="ECO:0007669"/>
    <property type="project" value="UniProtKB-EC"/>
</dbReference>
<dbReference type="EMBL" id="CAJFDH010000003">
    <property type="protein sequence ID" value="CAD5213719.1"/>
    <property type="molecule type" value="Genomic_DNA"/>
</dbReference>
<accession>A0A811KFV5</accession>
<evidence type="ECO:0000256" key="4">
    <source>
        <dbReference type="ARBA" id="ARBA00047960"/>
    </source>
</evidence>
<keyword evidence="2" id="KW-0808">Transferase</keyword>
<protein>
    <recommendedName>
        <fullName evidence="1">glutathione transferase</fullName>
        <ecNumber evidence="1">2.5.1.18</ecNumber>
    </recommendedName>
</protein>
<dbReference type="AlphaFoldDB" id="A0A811KFV5"/>
<dbReference type="Gene3D" id="3.40.30.10">
    <property type="entry name" value="Glutaredoxin"/>
    <property type="match status" value="1"/>
</dbReference>
<dbReference type="InterPro" id="IPR040079">
    <property type="entry name" value="Glutathione_S-Trfase"/>
</dbReference>
<gene>
    <name evidence="7" type="ORF">BOKJ2_LOCUS5233</name>
</gene>
<evidence type="ECO:0000259" key="6">
    <source>
        <dbReference type="PROSITE" id="PS50405"/>
    </source>
</evidence>
<comment type="similarity">
    <text evidence="3">Belongs to the GST superfamily. Sigma family.</text>
</comment>
<sequence length="207" mass="24207">MTCYELVYFDFYFRAEPIRQCLAYGGIKYKDTRVTLSDWPALKKSPKIPYGTLPVLYISGKPLCESHTITRYVAEVTGLDGEGDLLEVARLDQIYELCREFQEATQPYFFALNGLNKEDPAKLKSEVFLPAVDKYFPKILSELQPNYIFGKGKISYVDLYWANIIEFYKRTARDVIEKYPQFMEHERLIKAVPKLQQYFATRPKCPF</sequence>
<dbReference type="CDD" id="cd03039">
    <property type="entry name" value="GST_N_Sigma_like"/>
    <property type="match status" value="1"/>
</dbReference>
<dbReference type="SUPFAM" id="SSF47616">
    <property type="entry name" value="GST C-terminal domain-like"/>
    <property type="match status" value="1"/>
</dbReference>
<dbReference type="PROSITE" id="PS50404">
    <property type="entry name" value="GST_NTER"/>
    <property type="match status" value="1"/>
</dbReference>
<dbReference type="Proteomes" id="UP000783686">
    <property type="component" value="Unassembled WGS sequence"/>
</dbReference>
<dbReference type="InterPro" id="IPR004045">
    <property type="entry name" value="Glutathione_S-Trfase_N"/>
</dbReference>
<comment type="catalytic activity">
    <reaction evidence="4">
        <text>RX + glutathione = an S-substituted glutathione + a halide anion + H(+)</text>
        <dbReference type="Rhea" id="RHEA:16437"/>
        <dbReference type="ChEBI" id="CHEBI:15378"/>
        <dbReference type="ChEBI" id="CHEBI:16042"/>
        <dbReference type="ChEBI" id="CHEBI:17792"/>
        <dbReference type="ChEBI" id="CHEBI:57925"/>
        <dbReference type="ChEBI" id="CHEBI:90779"/>
        <dbReference type="EC" id="2.5.1.18"/>
    </reaction>
</comment>
<dbReference type="GO" id="GO:0006749">
    <property type="term" value="P:glutathione metabolic process"/>
    <property type="evidence" value="ECO:0007669"/>
    <property type="project" value="TreeGrafter"/>
</dbReference>
<dbReference type="OrthoDB" id="414243at2759"/>
<dbReference type="SFLD" id="SFLDG01205">
    <property type="entry name" value="AMPS.1"/>
    <property type="match status" value="1"/>
</dbReference>
<dbReference type="SFLD" id="SFLDS00019">
    <property type="entry name" value="Glutathione_Transferase_(cytos"/>
    <property type="match status" value="1"/>
</dbReference>
<dbReference type="InterPro" id="IPR004046">
    <property type="entry name" value="GST_C"/>
</dbReference>
<comment type="caution">
    <text evidence="7">The sequence shown here is derived from an EMBL/GenBank/DDBJ whole genome shotgun (WGS) entry which is preliminary data.</text>
</comment>
<dbReference type="PANTHER" id="PTHR11571:SF224">
    <property type="entry name" value="HEMATOPOIETIC PROSTAGLANDIN D SYNTHASE"/>
    <property type="match status" value="1"/>
</dbReference>
<feature type="domain" description="GST N-terminal" evidence="5">
    <location>
        <begin position="2"/>
        <end position="81"/>
    </location>
</feature>
<dbReference type="EC" id="2.5.1.18" evidence="1"/>
<dbReference type="InterPro" id="IPR036282">
    <property type="entry name" value="Glutathione-S-Trfase_C_sf"/>
</dbReference>
<dbReference type="Proteomes" id="UP000614601">
    <property type="component" value="Unassembled WGS sequence"/>
</dbReference>